<dbReference type="PANTHER" id="PTHR43353:SF5">
    <property type="entry name" value="SUCCINATE-SEMIALDEHYDE DEHYDROGENASE, MITOCHONDRIAL"/>
    <property type="match status" value="1"/>
</dbReference>
<organism evidence="6 7">
    <name type="scientific">Streptomyces ferrugineus</name>
    <dbReference type="NCBI Taxonomy" id="1413221"/>
    <lineage>
        <taxon>Bacteria</taxon>
        <taxon>Bacillati</taxon>
        <taxon>Actinomycetota</taxon>
        <taxon>Actinomycetes</taxon>
        <taxon>Kitasatosporales</taxon>
        <taxon>Streptomycetaceae</taxon>
        <taxon>Streptomyces</taxon>
    </lineage>
</organism>
<dbReference type="InterPro" id="IPR029510">
    <property type="entry name" value="Ald_DH_CS_GLU"/>
</dbReference>
<sequence>MTDTLTAPSGESAVLESVPRGFLAHDWQPATGGRTFEVRNPATEEIIATVADCGAQDALSALDAAAAAADRWAFTSPRDRARVLHRLTDALIEHRERLARIITLEIGKTITEARGEVDYAAAYFRWYAEEAVRPHARSTPSPDGRSHIVTVAEPVGPCLLITPWNVPLAMAARKAAAALAAGCTAVLKPAALTPLSSLVLGELAREAGAPAGVLTVITSCDAAAVTTALLADPRLRKLSFTGSTPVGRLLLQQSGARVLRTSMELGGNAPFLVFDDADLDLAVREAMIAKMRLGGQSCVGANRFLVQEPIADAFAAALAERMAAIRVGPPDLEDTDLGPLADHRAVNKVRHLVEDAVARGAVVIAEADIPDGPGHYAAPTVLDHVPADAAIMHEEVFGPVAAIHRFSTEAEAIAVANDTEHGLASYLMTSHLDRARRVAARLQAGMVGINRGLVSEVAAPFGGIKQSGLGREGGPEGLHEYQQLKYLSLPGFHT</sequence>
<dbReference type="Gene3D" id="3.40.605.10">
    <property type="entry name" value="Aldehyde Dehydrogenase, Chain A, domain 1"/>
    <property type="match status" value="1"/>
</dbReference>
<dbReference type="InterPro" id="IPR050740">
    <property type="entry name" value="Aldehyde_DH_Superfamily"/>
</dbReference>
<gene>
    <name evidence="6" type="ORF">IM697_30720</name>
</gene>
<dbReference type="GO" id="GO:0004777">
    <property type="term" value="F:succinate-semialdehyde dehydrogenase (NAD+) activity"/>
    <property type="evidence" value="ECO:0007669"/>
    <property type="project" value="TreeGrafter"/>
</dbReference>
<dbReference type="KEGG" id="sfeu:IM697_30720"/>
<feature type="domain" description="Aldehyde dehydrogenase" evidence="5">
    <location>
        <begin position="27"/>
        <end position="486"/>
    </location>
</feature>
<evidence type="ECO:0000259" key="5">
    <source>
        <dbReference type="Pfam" id="PF00171"/>
    </source>
</evidence>
<dbReference type="InterPro" id="IPR015590">
    <property type="entry name" value="Aldehyde_DH_dom"/>
</dbReference>
<evidence type="ECO:0000256" key="2">
    <source>
        <dbReference type="ARBA" id="ARBA00023002"/>
    </source>
</evidence>
<dbReference type="EMBL" id="CP063373">
    <property type="protein sequence ID" value="QOV34474.1"/>
    <property type="molecule type" value="Genomic_DNA"/>
</dbReference>
<reference evidence="6 7" key="1">
    <citation type="submission" date="2020-10" db="EMBL/GenBank/DDBJ databases">
        <title>Streptomyces ferrugineus complate genome analysis.</title>
        <authorList>
            <person name="Anwar N."/>
        </authorList>
    </citation>
    <scope>NUCLEOTIDE SEQUENCE [LARGE SCALE GENOMIC DNA]</scope>
    <source>
        <strain evidence="6 7">CCTCC AA2014009</strain>
    </source>
</reference>
<dbReference type="Proteomes" id="UP000594205">
    <property type="component" value="Chromosome"/>
</dbReference>
<name>A0A7M2SDS0_9ACTN</name>
<accession>A0A7M2SDS0</accession>
<dbReference type="InterPro" id="IPR016162">
    <property type="entry name" value="Ald_DH_N"/>
</dbReference>
<evidence type="ECO:0000256" key="4">
    <source>
        <dbReference type="RuleBase" id="RU003345"/>
    </source>
</evidence>
<dbReference type="RefSeq" id="WP_194039347.1">
    <property type="nucleotide sequence ID" value="NZ_CP063373.1"/>
</dbReference>
<comment type="similarity">
    <text evidence="1 4">Belongs to the aldehyde dehydrogenase family.</text>
</comment>
<keyword evidence="2 4" id="KW-0560">Oxidoreductase</keyword>
<dbReference type="SUPFAM" id="SSF53720">
    <property type="entry name" value="ALDH-like"/>
    <property type="match status" value="1"/>
</dbReference>
<proteinExistence type="inferred from homology"/>
<dbReference type="Pfam" id="PF00171">
    <property type="entry name" value="Aldedh"/>
    <property type="match status" value="1"/>
</dbReference>
<dbReference type="InterPro" id="IPR016161">
    <property type="entry name" value="Ald_DH/histidinol_DH"/>
</dbReference>
<evidence type="ECO:0000256" key="3">
    <source>
        <dbReference type="PROSITE-ProRule" id="PRU10007"/>
    </source>
</evidence>
<dbReference type="FunFam" id="3.40.309.10:FF:000004">
    <property type="entry name" value="Succinate-semialdehyde dehydrogenase I"/>
    <property type="match status" value="1"/>
</dbReference>
<dbReference type="Gene3D" id="3.40.309.10">
    <property type="entry name" value="Aldehyde Dehydrogenase, Chain A, domain 2"/>
    <property type="match status" value="1"/>
</dbReference>
<dbReference type="AlphaFoldDB" id="A0A7M2SDS0"/>
<dbReference type="PROSITE" id="PS00687">
    <property type="entry name" value="ALDEHYDE_DEHYDR_GLU"/>
    <property type="match status" value="1"/>
</dbReference>
<evidence type="ECO:0000256" key="1">
    <source>
        <dbReference type="ARBA" id="ARBA00009986"/>
    </source>
</evidence>
<dbReference type="GO" id="GO:0009450">
    <property type="term" value="P:gamma-aminobutyric acid catabolic process"/>
    <property type="evidence" value="ECO:0007669"/>
    <property type="project" value="TreeGrafter"/>
</dbReference>
<evidence type="ECO:0000313" key="6">
    <source>
        <dbReference type="EMBL" id="QOV34474.1"/>
    </source>
</evidence>
<keyword evidence="7" id="KW-1185">Reference proteome</keyword>
<dbReference type="PANTHER" id="PTHR43353">
    <property type="entry name" value="SUCCINATE-SEMIALDEHYDE DEHYDROGENASE, MITOCHONDRIAL"/>
    <property type="match status" value="1"/>
</dbReference>
<dbReference type="FunFam" id="3.40.605.10:FF:000007">
    <property type="entry name" value="NAD/NADP-dependent betaine aldehyde dehydrogenase"/>
    <property type="match status" value="1"/>
</dbReference>
<protein>
    <submittedName>
        <fullName evidence="6">NAD-dependent succinate-semialdehyde dehydrogenase</fullName>
    </submittedName>
</protein>
<dbReference type="InterPro" id="IPR016163">
    <property type="entry name" value="Ald_DH_C"/>
</dbReference>
<feature type="active site" evidence="3">
    <location>
        <position position="264"/>
    </location>
</feature>
<evidence type="ECO:0000313" key="7">
    <source>
        <dbReference type="Proteomes" id="UP000594205"/>
    </source>
</evidence>
<dbReference type="CDD" id="cd07103">
    <property type="entry name" value="ALDH_F5_SSADH_GabD"/>
    <property type="match status" value="1"/>
</dbReference>